<evidence type="ECO:0000313" key="2">
    <source>
        <dbReference type="EMBL" id="TDC99375.1"/>
    </source>
</evidence>
<dbReference type="Pfam" id="PF12680">
    <property type="entry name" value="SnoaL_2"/>
    <property type="match status" value="1"/>
</dbReference>
<sequence length="144" mass="15520">MTPHPSDPGFAAAYGKAWSSDPGGLVKFFDPKGSYADVAMGGTYRGHDEITRFHRFMLKFAPDSLIEFGDTYATNGRLTSLWVWSGTVSGPLKLRSGKLVDLASTRFSVPGVAVCTFGEDGKLLSHDDYWDLATVLDQAAVPVG</sequence>
<dbReference type="Proteomes" id="UP000295674">
    <property type="component" value="Unassembled WGS sequence"/>
</dbReference>
<dbReference type="EMBL" id="SMKS01000099">
    <property type="protein sequence ID" value="TDC99375.1"/>
    <property type="molecule type" value="Genomic_DNA"/>
</dbReference>
<reference evidence="2 3" key="1">
    <citation type="submission" date="2019-03" db="EMBL/GenBank/DDBJ databases">
        <title>Draft genome sequences of novel Actinobacteria.</title>
        <authorList>
            <person name="Sahin N."/>
            <person name="Ay H."/>
            <person name="Saygin H."/>
        </authorList>
    </citation>
    <scope>NUCLEOTIDE SEQUENCE [LARGE SCALE GENOMIC DNA]</scope>
    <source>
        <strain evidence="2 3">16K309</strain>
    </source>
</reference>
<proteinExistence type="predicted"/>
<gene>
    <name evidence="2" type="ORF">E1181_29575</name>
</gene>
<dbReference type="InterPro" id="IPR032710">
    <property type="entry name" value="NTF2-like_dom_sf"/>
</dbReference>
<dbReference type="SUPFAM" id="SSF54427">
    <property type="entry name" value="NTF2-like"/>
    <property type="match status" value="1"/>
</dbReference>
<dbReference type="OrthoDB" id="3698860at2"/>
<comment type="caution">
    <text evidence="2">The sequence shown here is derived from an EMBL/GenBank/DDBJ whole genome shotgun (WGS) entry which is preliminary data.</text>
</comment>
<dbReference type="AlphaFoldDB" id="A0A4V2Y9C4"/>
<feature type="domain" description="SnoaL-like" evidence="1">
    <location>
        <begin position="19"/>
        <end position="126"/>
    </location>
</feature>
<evidence type="ECO:0000259" key="1">
    <source>
        <dbReference type="Pfam" id="PF12680"/>
    </source>
</evidence>
<dbReference type="RefSeq" id="WP_132679701.1">
    <property type="nucleotide sequence ID" value="NZ_SMKS01000099.1"/>
</dbReference>
<keyword evidence="3" id="KW-1185">Reference proteome</keyword>
<dbReference type="Gene3D" id="3.10.450.50">
    <property type="match status" value="1"/>
</dbReference>
<protein>
    <submittedName>
        <fullName evidence="2">Nuclear transport factor 2 family protein</fullName>
    </submittedName>
</protein>
<evidence type="ECO:0000313" key="3">
    <source>
        <dbReference type="Proteomes" id="UP000295674"/>
    </source>
</evidence>
<organism evidence="2 3">
    <name type="scientific">Saccharopolyspora terrae</name>
    <dbReference type="NCBI Taxonomy" id="2530384"/>
    <lineage>
        <taxon>Bacteria</taxon>
        <taxon>Bacillati</taxon>
        <taxon>Actinomycetota</taxon>
        <taxon>Actinomycetes</taxon>
        <taxon>Pseudonocardiales</taxon>
        <taxon>Pseudonocardiaceae</taxon>
        <taxon>Saccharopolyspora</taxon>
    </lineage>
</organism>
<name>A0A4V2Y9C4_9PSEU</name>
<accession>A0A4V2Y9C4</accession>
<dbReference type="InterPro" id="IPR037401">
    <property type="entry name" value="SnoaL-like"/>
</dbReference>